<feature type="compositionally biased region" description="Low complexity" evidence="1">
    <location>
        <begin position="554"/>
        <end position="570"/>
    </location>
</feature>
<feature type="domain" description="UDENN" evidence="2">
    <location>
        <begin position="1"/>
        <end position="412"/>
    </location>
</feature>
<feature type="compositionally biased region" description="Polar residues" evidence="1">
    <location>
        <begin position="612"/>
        <end position="628"/>
    </location>
</feature>
<accession>A0A1Y5IE56</accession>
<dbReference type="GO" id="GO:0005085">
    <property type="term" value="F:guanyl-nucleotide exchange factor activity"/>
    <property type="evidence" value="ECO:0007669"/>
    <property type="project" value="InterPro"/>
</dbReference>
<dbReference type="GO" id="GO:0032456">
    <property type="term" value="P:endocytic recycling"/>
    <property type="evidence" value="ECO:0007669"/>
    <property type="project" value="TreeGrafter"/>
</dbReference>
<dbReference type="eggNOG" id="KOG3569">
    <property type="taxonomic scope" value="Eukaryota"/>
</dbReference>
<dbReference type="Proteomes" id="UP000195557">
    <property type="component" value="Unassembled WGS sequence"/>
</dbReference>
<protein>
    <submittedName>
        <fullName evidence="3">Ras signaling inhibitor ST5</fullName>
    </submittedName>
</protein>
<feature type="region of interest" description="Disordered" evidence="1">
    <location>
        <begin position="607"/>
        <end position="634"/>
    </location>
</feature>
<gene>
    <name evidence="3" type="ORF">BE221DRAFT_205838</name>
</gene>
<sequence length="634" mass="68211">MSLAAFIAVDDERSVAVVRASKATAGASETSDLSEMCASALDGRFCFPERAEGADEPSRSATAERFTFCLTRANGTRVLGRVRRRGRIACAALSERAWFEYFDDALAGCEDEALRVLSLVEGNGESSSSSCLVREIDADTALGEYLDRAFGTGAPRAGETRRVGIPWSAFAGVATRSVTLTAPDLKKEFNGGIKFTSLLDCGHVDAVLALFAALVTERRVVLTGSRLEFVSGAVHAANAALYPLSWQHIFLPVLPEGFLDYLTAPMPFLIGLHSSLVSVMKRLPCDDIFTLDLDTGEFTYFDEDLRSMPAGPFTLLRVGLLREMEKSRGQDSQAVAQVFRTFFSSVLGQYKQHIKGVVAHPPPKDAIISDSLWLDQDEFMATKHAGILAAMRGTQMYEVFVRQRLNMCAQVARKTGFVPLGDEIVDFDLEEPDITLSDLMMRGQALGEQFASASSHALSEASSVFKSTVAKAKLAYSSSKTIKNMREAFTSKKSELAASMKKFSKKSSEDFAAKWAEWTEGDADGSMVKSLSFDAGRASPTTSARKGADVIHGAPAPTSGSASKPSPSASVEQAEPEPSAARADEVTDVDTVGNALRSIDLMSFNDAADYASSPTPSKRPSTAPTLATPNFLDD</sequence>
<dbReference type="InterPro" id="IPR040032">
    <property type="entry name" value="DENND1A/B/C"/>
</dbReference>
<feature type="region of interest" description="Disordered" evidence="1">
    <location>
        <begin position="536"/>
        <end position="591"/>
    </location>
</feature>
<dbReference type="PROSITE" id="PS50211">
    <property type="entry name" value="DENN"/>
    <property type="match status" value="1"/>
</dbReference>
<evidence type="ECO:0000256" key="1">
    <source>
        <dbReference type="SAM" id="MobiDB-lite"/>
    </source>
</evidence>
<evidence type="ECO:0000313" key="3">
    <source>
        <dbReference type="EMBL" id="OUS46343.1"/>
    </source>
</evidence>
<dbReference type="GO" id="GO:1901981">
    <property type="term" value="F:phosphatidylinositol phosphate binding"/>
    <property type="evidence" value="ECO:0007669"/>
    <property type="project" value="TreeGrafter"/>
</dbReference>
<evidence type="ECO:0000259" key="2">
    <source>
        <dbReference type="PROSITE" id="PS50211"/>
    </source>
</evidence>
<dbReference type="InterPro" id="IPR043153">
    <property type="entry name" value="DENN_C"/>
</dbReference>
<dbReference type="Gene3D" id="3.30.450.200">
    <property type="match status" value="1"/>
</dbReference>
<proteinExistence type="predicted"/>
<dbReference type="PANTHER" id="PTHR13196">
    <property type="entry name" value="DENN DOMAIN-CONTAINING"/>
    <property type="match status" value="1"/>
</dbReference>
<dbReference type="PANTHER" id="PTHR13196:SF14">
    <property type="entry name" value="UDENN DOMAIN-CONTAINING PROTEIN"/>
    <property type="match status" value="1"/>
</dbReference>
<dbReference type="InterPro" id="IPR037516">
    <property type="entry name" value="Tripartite_DENN"/>
</dbReference>
<dbReference type="GO" id="GO:0005829">
    <property type="term" value="C:cytosol"/>
    <property type="evidence" value="ECO:0007669"/>
    <property type="project" value="TreeGrafter"/>
</dbReference>
<reference evidence="3" key="1">
    <citation type="submission" date="2017-04" db="EMBL/GenBank/DDBJ databases">
        <title>Population genomics of picophytoplankton unveils novel chromosome hypervariability.</title>
        <authorList>
            <consortium name="DOE Joint Genome Institute"/>
            <person name="Blanc-Mathieu R."/>
            <person name="Krasovec M."/>
            <person name="Hebrard M."/>
            <person name="Yau S."/>
            <person name="Desgranges E."/>
            <person name="Martin J."/>
            <person name="Schackwitz W."/>
            <person name="Kuo A."/>
            <person name="Salin G."/>
            <person name="Donnadieu C."/>
            <person name="Desdevises Y."/>
            <person name="Sanchez-Ferandin S."/>
            <person name="Moreau H."/>
            <person name="Rivals E."/>
            <person name="Grigoriev I.V."/>
            <person name="Grimsley N."/>
            <person name="Eyre-Walker A."/>
            <person name="Piganeau G."/>
        </authorList>
    </citation>
    <scope>NUCLEOTIDE SEQUENCE [LARGE SCALE GENOMIC DNA]</scope>
    <source>
        <strain evidence="3">RCC 1115</strain>
    </source>
</reference>
<name>A0A1Y5IE56_OSTTA</name>
<dbReference type="Pfam" id="PF02141">
    <property type="entry name" value="DENN"/>
    <property type="match status" value="1"/>
</dbReference>
<dbReference type="SMART" id="SM00799">
    <property type="entry name" value="DENN"/>
    <property type="match status" value="1"/>
</dbReference>
<dbReference type="EMBL" id="KZ155784">
    <property type="protein sequence ID" value="OUS46343.1"/>
    <property type="molecule type" value="Genomic_DNA"/>
</dbReference>
<organism evidence="3">
    <name type="scientific">Ostreococcus tauri</name>
    <name type="common">Marine green alga</name>
    <dbReference type="NCBI Taxonomy" id="70448"/>
    <lineage>
        <taxon>Eukaryota</taxon>
        <taxon>Viridiplantae</taxon>
        <taxon>Chlorophyta</taxon>
        <taxon>Mamiellophyceae</taxon>
        <taxon>Mamiellales</taxon>
        <taxon>Bathycoccaceae</taxon>
        <taxon>Ostreococcus</taxon>
    </lineage>
</organism>
<dbReference type="InterPro" id="IPR001194">
    <property type="entry name" value="cDENN_dom"/>
</dbReference>
<dbReference type="AlphaFoldDB" id="A0A1Y5IE56"/>
<dbReference type="GO" id="GO:0006897">
    <property type="term" value="P:endocytosis"/>
    <property type="evidence" value="ECO:0007669"/>
    <property type="project" value="TreeGrafter"/>
</dbReference>
<dbReference type="Gene3D" id="3.40.50.11500">
    <property type="match status" value="1"/>
</dbReference>